<protein>
    <submittedName>
        <fullName evidence="2">Uncharacterized protein</fullName>
    </submittedName>
</protein>
<evidence type="ECO:0000256" key="1">
    <source>
        <dbReference type="SAM" id="Phobius"/>
    </source>
</evidence>
<accession>A0A450WVQ9</accession>
<dbReference type="AlphaFoldDB" id="A0A450WVQ9"/>
<evidence type="ECO:0000313" key="2">
    <source>
        <dbReference type="EMBL" id="VFK21155.1"/>
    </source>
</evidence>
<reference evidence="2" key="1">
    <citation type="submission" date="2019-02" db="EMBL/GenBank/DDBJ databases">
        <authorList>
            <person name="Gruber-Vodicka R. H."/>
            <person name="Seah K. B. B."/>
        </authorList>
    </citation>
    <scope>NUCLEOTIDE SEQUENCE</scope>
    <source>
        <strain evidence="2">BECK_BY7</strain>
    </source>
</reference>
<keyword evidence="1" id="KW-0472">Membrane</keyword>
<gene>
    <name evidence="2" type="ORF">BECKLFY1418C_GA0070996_108620</name>
</gene>
<proteinExistence type="predicted"/>
<keyword evidence="1" id="KW-0812">Transmembrane</keyword>
<keyword evidence="1" id="KW-1133">Transmembrane helix</keyword>
<sequence>MKNAHCVTNWTLSILLYLQVIGMNHYIFLLNERIKLPNFGLIQYV</sequence>
<name>A0A450WVQ9_9GAMM</name>
<organism evidence="2">
    <name type="scientific">Candidatus Kentrum sp. LFY</name>
    <dbReference type="NCBI Taxonomy" id="2126342"/>
    <lineage>
        <taxon>Bacteria</taxon>
        <taxon>Pseudomonadati</taxon>
        <taxon>Pseudomonadota</taxon>
        <taxon>Gammaproteobacteria</taxon>
        <taxon>Candidatus Kentrum</taxon>
    </lineage>
</organism>
<dbReference type="EMBL" id="CAADFN010000086">
    <property type="protein sequence ID" value="VFK21155.1"/>
    <property type="molecule type" value="Genomic_DNA"/>
</dbReference>
<feature type="transmembrane region" description="Helical" evidence="1">
    <location>
        <begin position="12"/>
        <end position="30"/>
    </location>
</feature>